<dbReference type="Pfam" id="PF01476">
    <property type="entry name" value="LysM"/>
    <property type="match status" value="1"/>
</dbReference>
<evidence type="ECO:0000313" key="2">
    <source>
        <dbReference type="EMBL" id="SEG57941.1"/>
    </source>
</evidence>
<evidence type="ECO:0000259" key="1">
    <source>
        <dbReference type="PROSITE" id="PS51782"/>
    </source>
</evidence>
<dbReference type="Gene3D" id="3.10.350.10">
    <property type="entry name" value="LysM domain"/>
    <property type="match status" value="1"/>
</dbReference>
<dbReference type="SUPFAM" id="SSF54106">
    <property type="entry name" value="LysM domain"/>
    <property type="match status" value="1"/>
</dbReference>
<dbReference type="AlphaFoldDB" id="A0A1H6BAR0"/>
<dbReference type="EMBL" id="FNVG01000021">
    <property type="protein sequence ID" value="SEG57941.1"/>
    <property type="molecule type" value="Genomic_DNA"/>
</dbReference>
<feature type="domain" description="LysM" evidence="1">
    <location>
        <begin position="38"/>
        <end position="86"/>
    </location>
</feature>
<dbReference type="InterPro" id="IPR036779">
    <property type="entry name" value="LysM_dom_sf"/>
</dbReference>
<keyword evidence="3" id="KW-1185">Reference proteome</keyword>
<sequence length="360" mass="40424">MRQGKRRLLRVLFLVSVALYPLSGLTKAPLSLNNNVPHTYTVVKGDTLWEIASLYLRSPWRWNELWGNNPHIQNPHLIYPGDTLTLTWVNGQPQLSRKPWMKLSPAIKSRTKMPIGAVAPEVAARYITQNVLMTEAQLDQYPRIVGSSRGLEFVSQHDEIYIDYQGQVQQWVIYQKGESYHAEDSMVTRWRLKPVAFARSDRLQDQVTVLHLTEFVHELKVGDIAMPKAIIEEFGAQAHFSPKPGPALDQLRILGLLDSLYFAVQGQSVVLNAGASSGIEAGSSYKLQRYSNEFRFSTGQVGLSKSNMGSPELDLPVFDIGQLMVIRVYDHFSIALITDAREPISPQTILSAATETNDHG</sequence>
<dbReference type="InterPro" id="IPR018392">
    <property type="entry name" value="LysM"/>
</dbReference>
<dbReference type="RefSeq" id="WP_160111380.1">
    <property type="nucleotide sequence ID" value="NZ_FNVG01000021.1"/>
</dbReference>
<dbReference type="PANTHER" id="PTHR34700:SF4">
    <property type="entry name" value="PHAGE-LIKE ELEMENT PBSX PROTEIN XKDP"/>
    <property type="match status" value="1"/>
</dbReference>
<dbReference type="PANTHER" id="PTHR34700">
    <property type="entry name" value="POTASSIUM BINDING PROTEIN KBP"/>
    <property type="match status" value="1"/>
</dbReference>
<organism evidence="2 3">
    <name type="scientific">Vibrio hangzhouensis</name>
    <dbReference type="NCBI Taxonomy" id="462991"/>
    <lineage>
        <taxon>Bacteria</taxon>
        <taxon>Pseudomonadati</taxon>
        <taxon>Pseudomonadota</taxon>
        <taxon>Gammaproteobacteria</taxon>
        <taxon>Vibrionales</taxon>
        <taxon>Vibrionaceae</taxon>
        <taxon>Vibrio</taxon>
    </lineage>
</organism>
<evidence type="ECO:0000313" key="3">
    <source>
        <dbReference type="Proteomes" id="UP000236721"/>
    </source>
</evidence>
<gene>
    <name evidence="2" type="ORF">SAMN04488244_12111</name>
</gene>
<name>A0A1H6BAR0_9VIBR</name>
<protein>
    <submittedName>
        <fullName evidence="2">LysM domain-containing protein</fullName>
    </submittedName>
</protein>
<dbReference type="Proteomes" id="UP000236721">
    <property type="component" value="Unassembled WGS sequence"/>
</dbReference>
<dbReference type="CDD" id="cd00118">
    <property type="entry name" value="LysM"/>
    <property type="match status" value="1"/>
</dbReference>
<dbReference type="OrthoDB" id="9765158at2"/>
<proteinExistence type="predicted"/>
<reference evidence="3" key="1">
    <citation type="submission" date="2016-10" db="EMBL/GenBank/DDBJ databases">
        <authorList>
            <person name="Varghese N."/>
            <person name="Submissions S."/>
        </authorList>
    </citation>
    <scope>NUCLEOTIDE SEQUENCE [LARGE SCALE GENOMIC DNA]</scope>
    <source>
        <strain evidence="3">CGMCC 1.7062</strain>
    </source>
</reference>
<dbReference type="PROSITE" id="PS51782">
    <property type="entry name" value="LYSM"/>
    <property type="match status" value="1"/>
</dbReference>
<accession>A0A1H6BAR0</accession>
<dbReference type="InterPro" id="IPR052196">
    <property type="entry name" value="Bact_Kbp"/>
</dbReference>
<dbReference type="SMART" id="SM00257">
    <property type="entry name" value="LysM"/>
    <property type="match status" value="1"/>
</dbReference>